<name>A0A9E8MTY1_9FLAO</name>
<dbReference type="RefSeq" id="WP_267676075.1">
    <property type="nucleotide sequence ID" value="NZ_CP113088.1"/>
</dbReference>
<evidence type="ECO:0000313" key="1">
    <source>
        <dbReference type="EMBL" id="WAC01462.1"/>
    </source>
</evidence>
<dbReference type="EMBL" id="CP113088">
    <property type="protein sequence ID" value="WAC01462.1"/>
    <property type="molecule type" value="Genomic_DNA"/>
</dbReference>
<dbReference type="KEGG" id="lnu:N7U66_15785"/>
<keyword evidence="2" id="KW-1185">Reference proteome</keyword>
<evidence type="ECO:0000313" key="2">
    <source>
        <dbReference type="Proteomes" id="UP001164705"/>
    </source>
</evidence>
<dbReference type="Proteomes" id="UP001164705">
    <property type="component" value="Chromosome"/>
</dbReference>
<accession>A0A9E8MTY1</accession>
<reference evidence="1" key="1">
    <citation type="submission" date="2022-11" db="EMBL/GenBank/DDBJ databases">
        <title>Lacinutrix neustonica HL-RS19T sp. nov., isolated from the surface microlayer sample of brackish Lake Shihwa.</title>
        <authorList>
            <person name="Choi J.Y."/>
            <person name="Hwang C.Y."/>
        </authorList>
    </citation>
    <scope>NUCLEOTIDE SEQUENCE</scope>
    <source>
        <strain evidence="1">HL-RS19</strain>
    </source>
</reference>
<organism evidence="1 2">
    <name type="scientific">Lacinutrix neustonica</name>
    <dbReference type="NCBI Taxonomy" id="2980107"/>
    <lineage>
        <taxon>Bacteria</taxon>
        <taxon>Pseudomonadati</taxon>
        <taxon>Bacteroidota</taxon>
        <taxon>Flavobacteriia</taxon>
        <taxon>Flavobacteriales</taxon>
        <taxon>Flavobacteriaceae</taxon>
        <taxon>Lacinutrix</taxon>
    </lineage>
</organism>
<gene>
    <name evidence="1" type="ORF">N7U66_15785</name>
</gene>
<dbReference type="AlphaFoldDB" id="A0A9E8MTY1"/>
<proteinExistence type="predicted"/>
<protein>
    <submittedName>
        <fullName evidence="1">Uncharacterized protein</fullName>
    </submittedName>
</protein>
<sequence length="73" mass="8103">MESIITSNAHHSYSGLLNSNYKSVVKQNFKDLKNNSIFSLKQRLKSNELQSSSSIETALKVAVFLAALIIAFN</sequence>